<dbReference type="Proteomes" id="UP001314263">
    <property type="component" value="Unassembled WGS sequence"/>
</dbReference>
<evidence type="ECO:0000256" key="4">
    <source>
        <dbReference type="ARBA" id="ARBA00022989"/>
    </source>
</evidence>
<accession>A0AAV1ID59</accession>
<feature type="transmembrane region" description="Helical" evidence="7">
    <location>
        <begin position="425"/>
        <end position="444"/>
    </location>
</feature>
<feature type="transmembrane region" description="Helical" evidence="7">
    <location>
        <begin position="277"/>
        <end position="301"/>
    </location>
</feature>
<dbReference type="Pfam" id="PF07690">
    <property type="entry name" value="MFS_1"/>
    <property type="match status" value="1"/>
</dbReference>
<evidence type="ECO:0000313" key="9">
    <source>
        <dbReference type="EMBL" id="CAK0783950.1"/>
    </source>
</evidence>
<dbReference type="PANTHER" id="PTHR23505">
    <property type="entry name" value="SPINSTER"/>
    <property type="match status" value="1"/>
</dbReference>
<dbReference type="GO" id="GO:0022857">
    <property type="term" value="F:transmembrane transporter activity"/>
    <property type="evidence" value="ECO:0007669"/>
    <property type="project" value="InterPro"/>
</dbReference>
<feature type="domain" description="Major facilitator superfamily (MFS) profile" evidence="8">
    <location>
        <begin position="13"/>
        <end position="479"/>
    </location>
</feature>
<keyword evidence="2" id="KW-0813">Transport</keyword>
<dbReference type="Gene3D" id="1.20.1250.20">
    <property type="entry name" value="MFS general substrate transporter like domains"/>
    <property type="match status" value="1"/>
</dbReference>
<evidence type="ECO:0000313" key="10">
    <source>
        <dbReference type="Proteomes" id="UP001314263"/>
    </source>
</evidence>
<name>A0AAV1ID59_9CHLO</name>
<dbReference type="InterPro" id="IPR044770">
    <property type="entry name" value="MFS_spinster-like"/>
</dbReference>
<dbReference type="InterPro" id="IPR020846">
    <property type="entry name" value="MFS_dom"/>
</dbReference>
<evidence type="ECO:0000256" key="5">
    <source>
        <dbReference type="ARBA" id="ARBA00023136"/>
    </source>
</evidence>
<sequence>MSLVPGLAARKRTLVLLNIASVVERADEQVLPAVYLFIGRSLHATPAQLGTLTLCRALVQALSSPVSGVLGDKVDRTHIVALGCFLWGVMTAAIGMSHSLHQAMIYSGMNGIGLALVVPCVQSLIADYTLAERRGAAFGVLYFTGAIGGLIGGFFATNLGRSTIAGIEGWRCAFHLVALVSLITSGLTLWLAVDPRRKLAGLISPLNLGATPTDRYPEDAEHAFQTLKLPGMESPRRKSLRLDLAPLNTSTQTLGQVPTRRVWEDVLSVMRIRTFQIIVLQGIVGSMPWNAMVFITLWLQLLGFSDFAASLLMALFALGSALGGLLGGAIGDWAAKTAPDRGRIMAAQFSVACGLPLSIILLKGLPTEDAHGFTDSLAPSYAVVMALFGLLISWCGSANSAIFAEIVPDNLRSVIYAFDRSFEGAVAACGMPLVGIIAERGFHFEGHLAESHGDALKASANAKALANALLVCLVVPWTLCVIAYTGLYRHYPRDRRRAGNAVTTELKVMGSSPRPSPAAPVIVEVASGTSGNRLAPRAGHTAE</sequence>
<feature type="transmembrane region" description="Helical" evidence="7">
    <location>
        <begin position="79"/>
        <end position="97"/>
    </location>
</feature>
<dbReference type="InterPro" id="IPR036259">
    <property type="entry name" value="MFS_trans_sf"/>
</dbReference>
<feature type="transmembrane region" description="Helical" evidence="7">
    <location>
        <begin position="103"/>
        <end position="125"/>
    </location>
</feature>
<proteinExistence type="inferred from homology"/>
<keyword evidence="10" id="KW-1185">Reference proteome</keyword>
<dbReference type="GO" id="GO:0016020">
    <property type="term" value="C:membrane"/>
    <property type="evidence" value="ECO:0007669"/>
    <property type="project" value="UniProtKB-SubCell"/>
</dbReference>
<evidence type="ECO:0000256" key="1">
    <source>
        <dbReference type="ARBA" id="ARBA00004141"/>
    </source>
</evidence>
<dbReference type="PANTHER" id="PTHR23505:SF52">
    <property type="entry name" value="MAJOR FACILITATOR SUPERFAMILY PROTEIN"/>
    <property type="match status" value="1"/>
</dbReference>
<evidence type="ECO:0000259" key="8">
    <source>
        <dbReference type="PROSITE" id="PS50850"/>
    </source>
</evidence>
<feature type="transmembrane region" description="Helical" evidence="7">
    <location>
        <begin position="382"/>
        <end position="404"/>
    </location>
</feature>
<keyword evidence="3 7" id="KW-0812">Transmembrane</keyword>
<feature type="transmembrane region" description="Helical" evidence="7">
    <location>
        <begin position="137"/>
        <end position="156"/>
    </location>
</feature>
<comment type="similarity">
    <text evidence="6">Belongs to the major facilitator superfamily. Spinster (TC 2.A.1.49) family.</text>
</comment>
<dbReference type="AlphaFoldDB" id="A0AAV1ID59"/>
<evidence type="ECO:0000256" key="6">
    <source>
        <dbReference type="ARBA" id="ARBA00024338"/>
    </source>
</evidence>
<evidence type="ECO:0000256" key="7">
    <source>
        <dbReference type="SAM" id="Phobius"/>
    </source>
</evidence>
<dbReference type="SUPFAM" id="SSF103473">
    <property type="entry name" value="MFS general substrate transporter"/>
    <property type="match status" value="1"/>
</dbReference>
<comment type="caution">
    <text evidence="9">The sequence shown here is derived from an EMBL/GenBank/DDBJ whole genome shotgun (WGS) entry which is preliminary data.</text>
</comment>
<evidence type="ECO:0000256" key="2">
    <source>
        <dbReference type="ARBA" id="ARBA00022448"/>
    </source>
</evidence>
<feature type="transmembrane region" description="Helical" evidence="7">
    <location>
        <begin position="342"/>
        <end position="362"/>
    </location>
</feature>
<keyword evidence="4 7" id="KW-1133">Transmembrane helix</keyword>
<feature type="transmembrane region" description="Helical" evidence="7">
    <location>
        <begin position="307"/>
        <end position="330"/>
    </location>
</feature>
<feature type="transmembrane region" description="Helical" evidence="7">
    <location>
        <begin position="464"/>
        <end position="487"/>
    </location>
</feature>
<keyword evidence="5 7" id="KW-0472">Membrane</keyword>
<reference evidence="9 10" key="1">
    <citation type="submission" date="2023-10" db="EMBL/GenBank/DDBJ databases">
        <authorList>
            <person name="Maclean D."/>
            <person name="Macfadyen A."/>
        </authorList>
    </citation>
    <scope>NUCLEOTIDE SEQUENCE [LARGE SCALE GENOMIC DNA]</scope>
</reference>
<protein>
    <recommendedName>
        <fullName evidence="8">Major facilitator superfamily (MFS) profile domain-containing protein</fullName>
    </recommendedName>
</protein>
<organism evidence="9 10">
    <name type="scientific">Coccomyxa viridis</name>
    <dbReference type="NCBI Taxonomy" id="1274662"/>
    <lineage>
        <taxon>Eukaryota</taxon>
        <taxon>Viridiplantae</taxon>
        <taxon>Chlorophyta</taxon>
        <taxon>core chlorophytes</taxon>
        <taxon>Trebouxiophyceae</taxon>
        <taxon>Trebouxiophyceae incertae sedis</taxon>
        <taxon>Coccomyxaceae</taxon>
        <taxon>Coccomyxa</taxon>
    </lineage>
</organism>
<dbReference type="PROSITE" id="PS50850">
    <property type="entry name" value="MFS"/>
    <property type="match status" value="1"/>
</dbReference>
<gene>
    <name evidence="9" type="ORF">CVIRNUC_007153</name>
</gene>
<dbReference type="InterPro" id="IPR011701">
    <property type="entry name" value="MFS"/>
</dbReference>
<dbReference type="EMBL" id="CAUYUE010000009">
    <property type="protein sequence ID" value="CAK0783950.1"/>
    <property type="molecule type" value="Genomic_DNA"/>
</dbReference>
<comment type="subcellular location">
    <subcellularLocation>
        <location evidence="1">Membrane</location>
        <topology evidence="1">Multi-pass membrane protein</topology>
    </subcellularLocation>
</comment>
<evidence type="ECO:0000256" key="3">
    <source>
        <dbReference type="ARBA" id="ARBA00022692"/>
    </source>
</evidence>
<feature type="transmembrane region" description="Helical" evidence="7">
    <location>
        <begin position="176"/>
        <end position="193"/>
    </location>
</feature>